<dbReference type="GO" id="GO:0005886">
    <property type="term" value="C:plasma membrane"/>
    <property type="evidence" value="ECO:0007669"/>
    <property type="project" value="TreeGrafter"/>
</dbReference>
<dbReference type="Pfam" id="PF13347">
    <property type="entry name" value="MFS_2"/>
    <property type="match status" value="1"/>
</dbReference>
<feature type="transmembrane region" description="Helical" evidence="7">
    <location>
        <begin position="93"/>
        <end position="114"/>
    </location>
</feature>
<keyword evidence="4 7" id="KW-1133">Transmembrane helix</keyword>
<organism evidence="8 9">
    <name type="scientific">Monascus purpureus</name>
    <name type="common">Red mold</name>
    <name type="synonym">Monascus anka</name>
    <dbReference type="NCBI Taxonomy" id="5098"/>
    <lineage>
        <taxon>Eukaryota</taxon>
        <taxon>Fungi</taxon>
        <taxon>Dikarya</taxon>
        <taxon>Ascomycota</taxon>
        <taxon>Pezizomycotina</taxon>
        <taxon>Eurotiomycetes</taxon>
        <taxon>Eurotiomycetidae</taxon>
        <taxon>Eurotiales</taxon>
        <taxon>Aspergillaceae</taxon>
        <taxon>Monascus</taxon>
    </lineage>
</organism>
<sequence>MTVTETARHALNETSPLVTENQMDDSHEAGVLDLQDGLDETHDTRHMEDRSENNWYLFLLTLSIGGLQVVWSVELSNGSPYLLSLGMSKALLAMVWIAGPLTGALVQPYIGILSDNCRLPWGKRKPFMVIGGAATVVSLLGLAWVREIVGGFLGLFGVDSSSTGTRTVVIVAATLLMYCLDFSINTGMTLLLSSPSDFDYNCRCTVQAGIRAFIVDNAPAHQQESANAWASGLTGAGNILGYISGYLDLPKILPFFGNGQFKERDPRLEGPPVSRGFGVFSFFKHVFESVRNLPPQIAKVCEVQVAAWIGWFPFLYYSTTYIGQLYANPIFEEHPNLPDDKIDDVWEEATRKGTFALLINAVVCFSANIILPFLIVPTYRSTISPTRDDPGSPTEDLVQPRRTSFSSAQFGPSSEPLLSTEESREFVPRSKESWLSKIQIPGFTLRRAWLLSHLLFAACMFSTFLIYSPQAATVEIGVLGISWALTLWAPFAFISAEVAKVNAKARIRQTRLETTQSGSGGSNLVPNMDQSNDASVDDLEIGRGARTKALGNEDGDGKLAQAGIILGLHNVAISVPQILSSLISSAIFKALQKPRGVPWDDSVGWVLRFAGCAGLLAAWLAKRLSEGA</sequence>
<keyword evidence="9" id="KW-1185">Reference proteome</keyword>
<feature type="transmembrane region" description="Helical" evidence="7">
    <location>
        <begin position="448"/>
        <end position="467"/>
    </location>
</feature>
<evidence type="ECO:0000256" key="4">
    <source>
        <dbReference type="ARBA" id="ARBA00022989"/>
    </source>
</evidence>
<evidence type="ECO:0000256" key="6">
    <source>
        <dbReference type="SAM" id="MobiDB-lite"/>
    </source>
</evidence>
<dbReference type="AlphaFoldDB" id="A0A507R143"/>
<dbReference type="GO" id="GO:0008506">
    <property type="term" value="F:sucrose:proton symporter activity"/>
    <property type="evidence" value="ECO:0007669"/>
    <property type="project" value="TreeGrafter"/>
</dbReference>
<gene>
    <name evidence="8" type="ORF">MPDQ_005053</name>
</gene>
<evidence type="ECO:0000256" key="7">
    <source>
        <dbReference type="SAM" id="Phobius"/>
    </source>
</evidence>
<dbReference type="PANTHER" id="PTHR19432">
    <property type="entry name" value="SUGAR TRANSPORTER"/>
    <property type="match status" value="1"/>
</dbReference>
<dbReference type="STRING" id="5098.A0A507R143"/>
<dbReference type="PANTHER" id="PTHR19432:SF35">
    <property type="entry name" value="SOLUTE CARRIER FAMILY 45 MEMBER 3 ISOFORM X1"/>
    <property type="match status" value="1"/>
</dbReference>
<keyword evidence="5 7" id="KW-0472">Membrane</keyword>
<feature type="region of interest" description="Disordered" evidence="6">
    <location>
        <begin position="1"/>
        <end position="22"/>
    </location>
</feature>
<evidence type="ECO:0000313" key="9">
    <source>
        <dbReference type="Proteomes" id="UP000319663"/>
    </source>
</evidence>
<keyword evidence="3 7" id="KW-0812">Transmembrane</keyword>
<feature type="transmembrane region" description="Helical" evidence="7">
    <location>
        <begin position="479"/>
        <end position="499"/>
    </location>
</feature>
<dbReference type="SUPFAM" id="SSF103473">
    <property type="entry name" value="MFS general substrate transporter"/>
    <property type="match status" value="2"/>
</dbReference>
<protein>
    <recommendedName>
        <fullName evidence="10">Sucrose transporter</fullName>
    </recommendedName>
</protein>
<proteinExistence type="predicted"/>
<feature type="transmembrane region" description="Helical" evidence="7">
    <location>
        <begin position="603"/>
        <end position="621"/>
    </location>
</feature>
<evidence type="ECO:0000256" key="3">
    <source>
        <dbReference type="ARBA" id="ARBA00022692"/>
    </source>
</evidence>
<evidence type="ECO:0000256" key="1">
    <source>
        <dbReference type="ARBA" id="ARBA00004141"/>
    </source>
</evidence>
<dbReference type="InterPro" id="IPR036259">
    <property type="entry name" value="MFS_trans_sf"/>
</dbReference>
<feature type="transmembrane region" description="Helical" evidence="7">
    <location>
        <begin position="305"/>
        <end position="327"/>
    </location>
</feature>
<evidence type="ECO:0000256" key="5">
    <source>
        <dbReference type="ARBA" id="ARBA00023136"/>
    </source>
</evidence>
<evidence type="ECO:0000313" key="8">
    <source>
        <dbReference type="EMBL" id="TQB74149.1"/>
    </source>
</evidence>
<feature type="compositionally biased region" description="Polar residues" evidence="6">
    <location>
        <begin position="12"/>
        <end position="21"/>
    </location>
</feature>
<feature type="region of interest" description="Disordered" evidence="6">
    <location>
        <begin position="512"/>
        <end position="535"/>
    </location>
</feature>
<dbReference type="EMBL" id="VIFY01000034">
    <property type="protein sequence ID" value="TQB74149.1"/>
    <property type="molecule type" value="Genomic_DNA"/>
</dbReference>
<feature type="transmembrane region" description="Helical" evidence="7">
    <location>
        <begin position="126"/>
        <end position="145"/>
    </location>
</feature>
<keyword evidence="2" id="KW-0813">Transport</keyword>
<feature type="region of interest" description="Disordered" evidence="6">
    <location>
        <begin position="384"/>
        <end position="422"/>
    </location>
</feature>
<feature type="transmembrane region" description="Helical" evidence="7">
    <location>
        <begin position="55"/>
        <end position="73"/>
    </location>
</feature>
<accession>A0A507R143</accession>
<reference evidence="8 9" key="1">
    <citation type="submission" date="2019-06" db="EMBL/GenBank/DDBJ databases">
        <title>Wine fermentation using esterase from Monascus purpureus.</title>
        <authorList>
            <person name="Geng C."/>
            <person name="Zhang Y."/>
        </authorList>
    </citation>
    <scope>NUCLEOTIDE SEQUENCE [LARGE SCALE GENOMIC DNA]</scope>
    <source>
        <strain evidence="8">HQ1</strain>
    </source>
</reference>
<name>A0A507R143_MONPU</name>
<comment type="caution">
    <text evidence="8">The sequence shown here is derived from an EMBL/GenBank/DDBJ whole genome shotgun (WGS) entry which is preliminary data.</text>
</comment>
<comment type="subcellular location">
    <subcellularLocation>
        <location evidence="1">Membrane</location>
        <topology evidence="1">Multi-pass membrane protein</topology>
    </subcellularLocation>
</comment>
<dbReference type="Proteomes" id="UP000319663">
    <property type="component" value="Unassembled WGS sequence"/>
</dbReference>
<evidence type="ECO:0000256" key="2">
    <source>
        <dbReference type="ARBA" id="ARBA00022448"/>
    </source>
</evidence>
<feature type="compositionally biased region" description="Basic and acidic residues" evidence="6">
    <location>
        <begin position="1"/>
        <end position="11"/>
    </location>
</feature>
<feature type="transmembrane region" description="Helical" evidence="7">
    <location>
        <begin position="165"/>
        <end position="184"/>
    </location>
</feature>
<feature type="compositionally biased region" description="Polar residues" evidence="6">
    <location>
        <begin position="512"/>
        <end position="534"/>
    </location>
</feature>
<feature type="transmembrane region" description="Helical" evidence="7">
    <location>
        <begin position="355"/>
        <end position="376"/>
    </location>
</feature>
<feature type="transmembrane region" description="Helical" evidence="7">
    <location>
        <begin position="571"/>
        <end position="591"/>
    </location>
</feature>
<feature type="compositionally biased region" description="Polar residues" evidence="6">
    <location>
        <begin position="401"/>
        <end position="411"/>
    </location>
</feature>
<evidence type="ECO:0008006" key="10">
    <source>
        <dbReference type="Google" id="ProtNLM"/>
    </source>
</evidence>
<dbReference type="Gene3D" id="1.20.1250.20">
    <property type="entry name" value="MFS general substrate transporter like domains"/>
    <property type="match status" value="1"/>
</dbReference>